<gene>
    <name evidence="1" type="ORF">BpHYR1_000785</name>
</gene>
<name>A0A3M7QNJ2_BRAPC</name>
<keyword evidence="2" id="KW-1185">Reference proteome</keyword>
<proteinExistence type="predicted"/>
<organism evidence="1 2">
    <name type="scientific">Brachionus plicatilis</name>
    <name type="common">Marine rotifer</name>
    <name type="synonym">Brachionus muelleri</name>
    <dbReference type="NCBI Taxonomy" id="10195"/>
    <lineage>
        <taxon>Eukaryota</taxon>
        <taxon>Metazoa</taxon>
        <taxon>Spiralia</taxon>
        <taxon>Gnathifera</taxon>
        <taxon>Rotifera</taxon>
        <taxon>Eurotatoria</taxon>
        <taxon>Monogononta</taxon>
        <taxon>Pseudotrocha</taxon>
        <taxon>Ploima</taxon>
        <taxon>Brachionidae</taxon>
        <taxon>Brachionus</taxon>
    </lineage>
</organism>
<accession>A0A3M7QNJ2</accession>
<comment type="caution">
    <text evidence="1">The sequence shown here is derived from an EMBL/GenBank/DDBJ whole genome shotgun (WGS) entry which is preliminary data.</text>
</comment>
<protein>
    <submittedName>
        <fullName evidence="1">Uncharacterized protein</fullName>
    </submittedName>
</protein>
<evidence type="ECO:0000313" key="1">
    <source>
        <dbReference type="EMBL" id="RNA12654.1"/>
    </source>
</evidence>
<sequence>MANTSKLSNETTSKEFLSLMMLKSNFKRKKLWIGEQGMEKSNILSNGLIHQYQKKAYEK</sequence>
<evidence type="ECO:0000313" key="2">
    <source>
        <dbReference type="Proteomes" id="UP000276133"/>
    </source>
</evidence>
<dbReference type="Proteomes" id="UP000276133">
    <property type="component" value="Unassembled WGS sequence"/>
</dbReference>
<dbReference type="AlphaFoldDB" id="A0A3M7QNJ2"/>
<dbReference type="EMBL" id="REGN01005647">
    <property type="protein sequence ID" value="RNA12654.1"/>
    <property type="molecule type" value="Genomic_DNA"/>
</dbReference>
<reference evidence="1 2" key="1">
    <citation type="journal article" date="2018" name="Sci. Rep.">
        <title>Genomic signatures of local adaptation to the degree of environmental predictability in rotifers.</title>
        <authorList>
            <person name="Franch-Gras L."/>
            <person name="Hahn C."/>
            <person name="Garcia-Roger E.M."/>
            <person name="Carmona M.J."/>
            <person name="Serra M."/>
            <person name="Gomez A."/>
        </authorList>
    </citation>
    <scope>NUCLEOTIDE SEQUENCE [LARGE SCALE GENOMIC DNA]</scope>
    <source>
        <strain evidence="1">HYR1</strain>
    </source>
</reference>